<feature type="compositionally biased region" description="Low complexity" evidence="1">
    <location>
        <begin position="39"/>
        <end position="50"/>
    </location>
</feature>
<dbReference type="InterPro" id="IPR036885">
    <property type="entry name" value="SWIB_MDM2_dom_sf"/>
</dbReference>
<feature type="compositionally biased region" description="Basic and acidic residues" evidence="1">
    <location>
        <begin position="175"/>
        <end position="195"/>
    </location>
</feature>
<reference evidence="2 3" key="1">
    <citation type="submission" date="2020-06" db="EMBL/GenBank/DDBJ databases">
        <title>The yeast mating-type switching endonuclease HO is a domesticated member of an unorthodox homing genetic element family.</title>
        <authorList>
            <person name="Coughlan A.Y."/>
            <person name="Lombardi L."/>
            <person name="Braun-Galleani S."/>
            <person name="Martos A.R."/>
            <person name="Galeote V."/>
            <person name="Bigey F."/>
            <person name="Dequin S."/>
            <person name="Byrne K.P."/>
            <person name="Wolfe K.H."/>
        </authorList>
    </citation>
    <scope>NUCLEOTIDE SEQUENCE [LARGE SCALE GENOMIC DNA]</scope>
    <source>
        <strain evidence="2 3">CBS2947</strain>
    </source>
</reference>
<evidence type="ECO:0000313" key="3">
    <source>
        <dbReference type="Proteomes" id="UP000510647"/>
    </source>
</evidence>
<dbReference type="EMBL" id="CP059272">
    <property type="protein sequence ID" value="QLQ81319.1"/>
    <property type="molecule type" value="Genomic_DNA"/>
</dbReference>
<gene>
    <name evidence="2" type="ORF">HG537_0F00800</name>
</gene>
<feature type="region of interest" description="Disordered" evidence="1">
    <location>
        <begin position="175"/>
        <end position="197"/>
    </location>
</feature>
<feature type="compositionally biased region" description="Polar residues" evidence="1">
    <location>
        <begin position="209"/>
        <end position="238"/>
    </location>
</feature>
<name>A0A7H9HVN5_9SACH</name>
<dbReference type="AlphaFoldDB" id="A0A7H9HVN5"/>
<dbReference type="SUPFAM" id="SSF47592">
    <property type="entry name" value="SWIB/MDM2 domain"/>
    <property type="match status" value="1"/>
</dbReference>
<proteinExistence type="predicted"/>
<dbReference type="OrthoDB" id="10263741at2759"/>
<evidence type="ECO:0000313" key="2">
    <source>
        <dbReference type="EMBL" id="QLQ81319.1"/>
    </source>
</evidence>
<organism evidence="2 3">
    <name type="scientific">Torulaspora globosa</name>
    <dbReference type="NCBI Taxonomy" id="48254"/>
    <lineage>
        <taxon>Eukaryota</taxon>
        <taxon>Fungi</taxon>
        <taxon>Dikarya</taxon>
        <taxon>Ascomycota</taxon>
        <taxon>Saccharomycotina</taxon>
        <taxon>Saccharomycetes</taxon>
        <taxon>Saccharomycetales</taxon>
        <taxon>Saccharomycetaceae</taxon>
        <taxon>Torulaspora</taxon>
    </lineage>
</organism>
<protein>
    <recommendedName>
        <fullName evidence="4">DM2 domain-containing protein</fullName>
    </recommendedName>
</protein>
<accession>A0A7H9HVN5</accession>
<feature type="region of interest" description="Disordered" evidence="1">
    <location>
        <begin position="209"/>
        <end position="240"/>
    </location>
</feature>
<dbReference type="Proteomes" id="UP000510647">
    <property type="component" value="Chromosome 6"/>
</dbReference>
<evidence type="ECO:0000256" key="1">
    <source>
        <dbReference type="SAM" id="MobiDB-lite"/>
    </source>
</evidence>
<dbReference type="PANTHER" id="PTHR13844">
    <property type="entry name" value="SWI/SNF-RELATED MATRIX-ASSOCIATED ACTIN-DEPENDENT REGULATOR OF CHROMATIN SUBFAMILY D"/>
    <property type="match status" value="1"/>
</dbReference>
<feature type="region of interest" description="Disordered" evidence="1">
    <location>
        <begin position="1"/>
        <end position="55"/>
    </location>
</feature>
<keyword evidence="3" id="KW-1185">Reference proteome</keyword>
<sequence>MSGTRPMKSNFANQTSAGGAGGTPISQGSRDGNGATMGQQTNPIPTTQPTDSYIPKYLSDLVPELGLYEKLIESEKRIDVYLARKKIDLRQSVSQWNNSKTSQKPQRKNDVKYLRVYVSNIAEDQPWQNPEKESSDGSWTMRIEGRLLDDRDVQDPERRKFSSFLQAIAVDFKKPKTEEKSEDKDEEKGNERDVSMDENEAENMLNISLQLPGSSGDFSANGNSSRQPQENQGSNTEKAASDIADAVEWHFDPKNPVEFDGLDIKRPGSENVDCTITIQPLGLTGDDLEFSPELTALIGISHGSLHEASYSLYKYILMNNLLINDDSDTQATINSSSDSTRGEKTMVQLDAYLQKLLPKNPPTDGELKKTILKLSEIPPLINAHISPIPPIKIDYTIRVDKASTYGELVFDLEVPNHGPGEKPRDELAEEGISLLADFNKLTTDLQTELQKLDARTNALQLQLNASSNRYQFYHKLSQDPTRFLQDYMASSANALRVLSGDERFNEDSVRRSEFYKENQAMLFENLGVLLANGRM</sequence>
<dbReference type="Gene3D" id="1.10.245.10">
    <property type="entry name" value="SWIB/MDM2 domain"/>
    <property type="match status" value="1"/>
</dbReference>
<dbReference type="CDD" id="cd10568">
    <property type="entry name" value="SWIB_like"/>
    <property type="match status" value="1"/>
</dbReference>
<evidence type="ECO:0008006" key="4">
    <source>
        <dbReference type="Google" id="ProtNLM"/>
    </source>
</evidence>